<keyword evidence="3" id="KW-0614">Plasmid</keyword>
<evidence type="ECO:0000313" key="3">
    <source>
        <dbReference type="EMBL" id="WEG86086.1"/>
    </source>
</evidence>
<evidence type="ECO:0000259" key="1">
    <source>
        <dbReference type="Pfam" id="PF09588"/>
    </source>
</evidence>
<evidence type="ECO:0000313" key="5">
    <source>
        <dbReference type="Proteomes" id="UP000291995"/>
    </source>
</evidence>
<reference evidence="4" key="1">
    <citation type="submission" date="2017-10" db="EMBL/GenBank/DDBJ databases">
        <title>Whole genome sequencing of Borrelia miyamotoi strains isolated at the Russian territory.</title>
        <authorList>
            <person name="Kuleshov K.V."/>
            <person name="Platonov A.E."/>
            <person name="Goptar I.A."/>
            <person name="Shipulin G.A."/>
            <person name="Markelov M.L."/>
            <person name="Koetsveld J."/>
            <person name="Kolyasnikova N.M."/>
            <person name="Sarksyan D.S."/>
            <person name="Toporkova M.G."/>
            <person name="Hovius J.W."/>
        </authorList>
    </citation>
    <scope>NUCLEOTIDE SEQUENCE [LARGE SCALE GENOMIC DNA]</scope>
    <source>
        <strain evidence="4">Yekat-1</strain>
        <plasmid evidence="4">pYekat-1-lp70</plasmid>
    </source>
</reference>
<dbReference type="RefSeq" id="WP_051480329.1">
    <property type="nucleotide sequence ID" value="NZ_CP024207.2"/>
</dbReference>
<name>A0AAQ3HEA9_9SPIR</name>
<accession>A0AAQ3HEA9</accession>
<dbReference type="EMBL" id="CP024335">
    <property type="protein sequence ID" value="ATQ16497.1"/>
    <property type="molecule type" value="Genomic_DNA"/>
</dbReference>
<reference evidence="2" key="3">
    <citation type="submission" date="2022-12" db="EMBL/GenBank/DDBJ databases">
        <title>Whole genome sequencing of Borrelia miyamotoi strains isolated at the Russian territory.</title>
        <authorList>
            <person name="Kuleshov K.V."/>
            <person name="Platonov A.E."/>
            <person name="Goptar I.A."/>
            <person name="Shipulin G.A."/>
            <person name="Markelov M.L."/>
            <person name="Koetsveld J."/>
            <person name="Kolyasnikova N.M."/>
            <person name="Sarksyan D.S."/>
            <person name="Toporkova M.G."/>
            <person name="Hovius J.W."/>
        </authorList>
    </citation>
    <scope>NUCLEOTIDE SEQUENCE</scope>
    <source>
        <strain evidence="2">Yekat-1</strain>
        <plasmid evidence="2">pYekat-1-lp70</plasmid>
    </source>
</reference>
<geneLocation type="plasmid" evidence="2 4">
    <name>pYekat-1-lp70</name>
</geneLocation>
<sequence length="452" mass="51973">MNNNNNFTKINDNKVEVGMGHLSVYGQPMFKGYEGPMFKGYEGFVNQSQEQVKNTQQNTSKISRIGRRLLNISKNEFFKFNSKVDFSIQRESLKRMGASEVGSIFVGQESALKLMTGKVLKALGREIPFEDNLSMRKGKALENLGFDEFIRIYSDNIQVLHKNKYANGIDKYNYFKKINGEDTLVGSTIDGWFVNTQGEAELLEIKCSDNLSLRSAILEYNKTGNFLDNRYFFKYYIQVQIQLACTGLDKGNLFFLIGNEAINCVIIRNNDLISKVMLFVKELDREVNHICTLLRAQTDIDIKTTSLEELSVHINNILAGSVLYQSLSQLDYKFEFMEFVKSINLELSKEKSLYLKGRLMTINHLQLHMNDIEKEHALNLAKITKPVKDEIKTYMDEICKEYSLLEHVNYKFDSNLFVIDTTKRAIKDRLRSLTGIDNFIFSSYSPVNLTAI</sequence>
<dbReference type="AlphaFoldDB" id="A0AAQ3HEA9"/>
<dbReference type="InterPro" id="IPR004335">
    <property type="entry name" value="DUF244"/>
</dbReference>
<gene>
    <name evidence="2" type="ORF">CNO13_04820</name>
    <name evidence="3" type="ORF">EZU67_005480</name>
</gene>
<keyword evidence="4" id="KW-1185">Reference proteome</keyword>
<feature type="domain" description="YqaJ viral recombinase" evidence="1">
    <location>
        <begin position="94"/>
        <end position="248"/>
    </location>
</feature>
<dbReference type="InterPro" id="IPR011335">
    <property type="entry name" value="Restrct_endonuc-II-like"/>
</dbReference>
<dbReference type="Proteomes" id="UP000230633">
    <property type="component" value="Plasmid pYekat-1-lp70"/>
</dbReference>
<dbReference type="EMBL" id="CP117139">
    <property type="protein sequence ID" value="WEG86086.1"/>
    <property type="molecule type" value="Genomic_DNA"/>
</dbReference>
<evidence type="ECO:0000313" key="4">
    <source>
        <dbReference type="Proteomes" id="UP000230633"/>
    </source>
</evidence>
<organism evidence="3 5">
    <name type="scientific">Borrelia miyamotoi</name>
    <dbReference type="NCBI Taxonomy" id="47466"/>
    <lineage>
        <taxon>Bacteria</taxon>
        <taxon>Pseudomonadati</taxon>
        <taxon>Spirochaetota</taxon>
        <taxon>Spirochaetia</taxon>
        <taxon>Spirochaetales</taxon>
        <taxon>Borreliaceae</taxon>
        <taxon>Borrelia</taxon>
    </lineage>
</organism>
<protein>
    <submittedName>
        <fullName evidence="3">DUF244 domain-containing protein</fullName>
    </submittedName>
</protein>
<dbReference type="InterPro" id="IPR019080">
    <property type="entry name" value="YqaJ_viral_recombinase"/>
</dbReference>
<dbReference type="Pfam" id="PF09588">
    <property type="entry name" value="YqaJ"/>
    <property type="match status" value="1"/>
</dbReference>
<dbReference type="Gene3D" id="3.90.320.10">
    <property type="match status" value="1"/>
</dbReference>
<reference evidence="3" key="2">
    <citation type="submission" date="2022-12" db="EMBL/GenBank/DDBJ databases">
        <title>B. miyamotoi WGS.</title>
        <authorList>
            <person name="Kuleshov K.V."/>
            <person name="Hoornstra D."/>
            <person name="Hovius J.W."/>
            <person name="Platonov A.E."/>
            <person name="Telford S.R. III."/>
        </authorList>
    </citation>
    <scope>NUCLEOTIDE SEQUENCE</scope>
    <source>
        <strain evidence="3">Yekat-76</strain>
        <plasmid evidence="3">pYekat-76-lp70</plasmid>
    </source>
</reference>
<geneLocation type="plasmid" evidence="3 5">
    <name>pYekat-76-lp70</name>
</geneLocation>
<evidence type="ECO:0000313" key="2">
    <source>
        <dbReference type="EMBL" id="ATQ16497.1"/>
    </source>
</evidence>
<proteinExistence type="predicted"/>
<dbReference type="SUPFAM" id="SSF52980">
    <property type="entry name" value="Restriction endonuclease-like"/>
    <property type="match status" value="1"/>
</dbReference>
<dbReference type="Pfam" id="PF03112">
    <property type="entry name" value="DUF244"/>
    <property type="match status" value="1"/>
</dbReference>
<dbReference type="Proteomes" id="UP000291995">
    <property type="component" value="Plasmid pYekat-76-lp70"/>
</dbReference>
<dbReference type="InterPro" id="IPR011604">
    <property type="entry name" value="PDDEXK-like_dom_sf"/>
</dbReference>